<name>A0A433QWK7_9FUNG</name>
<evidence type="ECO:0000313" key="1">
    <source>
        <dbReference type="EMBL" id="RUS34124.1"/>
    </source>
</evidence>
<dbReference type="EMBL" id="RBNJ01000721">
    <property type="protein sequence ID" value="RUS34124.1"/>
    <property type="molecule type" value="Genomic_DNA"/>
</dbReference>
<protein>
    <submittedName>
        <fullName evidence="1">Uncharacterized protein</fullName>
    </submittedName>
</protein>
<organism evidence="1 2">
    <name type="scientific">Jimgerdemannia flammicorona</name>
    <dbReference type="NCBI Taxonomy" id="994334"/>
    <lineage>
        <taxon>Eukaryota</taxon>
        <taxon>Fungi</taxon>
        <taxon>Fungi incertae sedis</taxon>
        <taxon>Mucoromycota</taxon>
        <taxon>Mucoromycotina</taxon>
        <taxon>Endogonomycetes</taxon>
        <taxon>Endogonales</taxon>
        <taxon>Endogonaceae</taxon>
        <taxon>Jimgerdemannia</taxon>
    </lineage>
</organism>
<reference evidence="1 2" key="1">
    <citation type="journal article" date="2018" name="New Phytol.">
        <title>Phylogenomics of Endogonaceae and evolution of mycorrhizas within Mucoromycota.</title>
        <authorList>
            <person name="Chang Y."/>
            <person name="Desiro A."/>
            <person name="Na H."/>
            <person name="Sandor L."/>
            <person name="Lipzen A."/>
            <person name="Clum A."/>
            <person name="Barry K."/>
            <person name="Grigoriev I.V."/>
            <person name="Martin F.M."/>
            <person name="Stajich J.E."/>
            <person name="Smith M.E."/>
            <person name="Bonito G."/>
            <person name="Spatafora J.W."/>
        </authorList>
    </citation>
    <scope>NUCLEOTIDE SEQUENCE [LARGE SCALE GENOMIC DNA]</scope>
    <source>
        <strain evidence="1 2">AD002</strain>
    </source>
</reference>
<dbReference type="Proteomes" id="UP000274822">
    <property type="component" value="Unassembled WGS sequence"/>
</dbReference>
<proteinExistence type="predicted"/>
<evidence type="ECO:0000313" key="2">
    <source>
        <dbReference type="Proteomes" id="UP000274822"/>
    </source>
</evidence>
<keyword evidence="2" id="KW-1185">Reference proteome</keyword>
<dbReference type="AlphaFoldDB" id="A0A433QWK7"/>
<gene>
    <name evidence="1" type="ORF">BC938DRAFT_482320</name>
</gene>
<comment type="caution">
    <text evidence="1">The sequence shown here is derived from an EMBL/GenBank/DDBJ whole genome shotgun (WGS) entry which is preliminary data.</text>
</comment>
<accession>A0A433QWK7</accession>
<sequence>MVVGVGIQNRAHALSGTARHGRLFHHNLGALCDLSDLAGRGLDVAGARGSEKKAAYEQRFFPIILTYSSRIPSSFLSFFRPYSIPRQIKSKQDSNCGYLRQISSHTSTHATLLCRSVDGHEDKIGFQDCTLDVGAEEQVFAASAEHDFIEARFVNGQVVGVPGVNASLAQVDDGDLDVGTLVGDDGARGAT</sequence>